<dbReference type="GO" id="GO:0031505">
    <property type="term" value="P:fungal-type cell wall organization"/>
    <property type="evidence" value="ECO:0007669"/>
    <property type="project" value="TreeGrafter"/>
</dbReference>
<keyword evidence="8" id="KW-0378">Hydrolase</keyword>
<keyword evidence="9" id="KW-1185">Reference proteome</keyword>
<evidence type="ECO:0000313" key="9">
    <source>
        <dbReference type="Proteomes" id="UP000799291"/>
    </source>
</evidence>
<comment type="similarity">
    <text evidence="2 5">Belongs to the glycosyl hydrolase 72 family.</text>
</comment>
<comment type="subcellular location">
    <subcellularLocation>
        <location evidence="1 5">Cell membrane</location>
        <topology evidence="1 5">Lipid-anchor</topology>
        <topology evidence="1 5">GPI-anchor</topology>
    </subcellularLocation>
</comment>
<feature type="region of interest" description="Disordered" evidence="6">
    <location>
        <begin position="520"/>
        <end position="557"/>
    </location>
</feature>
<protein>
    <recommendedName>
        <fullName evidence="5">1,3-beta-glucanosyltransferase</fullName>
        <ecNumber evidence="5">2.4.1.-</ecNumber>
    </recommendedName>
</protein>
<feature type="signal peptide" evidence="5">
    <location>
        <begin position="1"/>
        <end position="21"/>
    </location>
</feature>
<evidence type="ECO:0000313" key="8">
    <source>
        <dbReference type="EMBL" id="KAF2684002.1"/>
    </source>
</evidence>
<evidence type="ECO:0000256" key="3">
    <source>
        <dbReference type="ARBA" id="ARBA00022729"/>
    </source>
</evidence>
<keyword evidence="4" id="KW-0325">Glycoprotein</keyword>
<dbReference type="PANTHER" id="PTHR31468">
    <property type="entry name" value="1,3-BETA-GLUCANOSYLTRANSFERASE GAS1"/>
    <property type="match status" value="1"/>
</dbReference>
<keyword evidence="7" id="KW-1133">Transmembrane helix</keyword>
<feature type="compositionally biased region" description="Low complexity" evidence="6">
    <location>
        <begin position="367"/>
        <end position="409"/>
    </location>
</feature>
<dbReference type="SUPFAM" id="SSF51445">
    <property type="entry name" value="(Trans)glycosidases"/>
    <property type="match status" value="1"/>
</dbReference>
<dbReference type="InterPro" id="IPR004886">
    <property type="entry name" value="Glucanosyltransferase"/>
</dbReference>
<name>A0A6G1J0H6_9PLEO</name>
<keyword evidence="5" id="KW-0449">Lipoprotein</keyword>
<organism evidence="8 9">
    <name type="scientific">Lentithecium fluviatile CBS 122367</name>
    <dbReference type="NCBI Taxonomy" id="1168545"/>
    <lineage>
        <taxon>Eukaryota</taxon>
        <taxon>Fungi</taxon>
        <taxon>Dikarya</taxon>
        <taxon>Ascomycota</taxon>
        <taxon>Pezizomycotina</taxon>
        <taxon>Dothideomycetes</taxon>
        <taxon>Pleosporomycetidae</taxon>
        <taxon>Pleosporales</taxon>
        <taxon>Massarineae</taxon>
        <taxon>Lentitheciaceae</taxon>
        <taxon>Lentithecium</taxon>
    </lineage>
</organism>
<evidence type="ECO:0000256" key="6">
    <source>
        <dbReference type="SAM" id="MobiDB-lite"/>
    </source>
</evidence>
<feature type="chain" id="PRO_5026370130" description="1,3-beta-glucanosyltransferase" evidence="5">
    <location>
        <begin position="22"/>
        <end position="585"/>
    </location>
</feature>
<evidence type="ECO:0000256" key="1">
    <source>
        <dbReference type="ARBA" id="ARBA00004609"/>
    </source>
</evidence>
<accession>A0A6G1J0H6</accession>
<dbReference type="GO" id="GO:0005886">
    <property type="term" value="C:plasma membrane"/>
    <property type="evidence" value="ECO:0007669"/>
    <property type="project" value="UniProtKB-SubCell"/>
</dbReference>
<keyword evidence="5 7" id="KW-0472">Membrane</keyword>
<evidence type="ECO:0000256" key="2">
    <source>
        <dbReference type="ARBA" id="ARBA00007528"/>
    </source>
</evidence>
<reference evidence="8" key="1">
    <citation type="journal article" date="2020" name="Stud. Mycol.">
        <title>101 Dothideomycetes genomes: a test case for predicting lifestyles and emergence of pathogens.</title>
        <authorList>
            <person name="Haridas S."/>
            <person name="Albert R."/>
            <person name="Binder M."/>
            <person name="Bloem J."/>
            <person name="Labutti K."/>
            <person name="Salamov A."/>
            <person name="Andreopoulos B."/>
            <person name="Baker S."/>
            <person name="Barry K."/>
            <person name="Bills G."/>
            <person name="Bluhm B."/>
            <person name="Cannon C."/>
            <person name="Castanera R."/>
            <person name="Culley D."/>
            <person name="Daum C."/>
            <person name="Ezra D."/>
            <person name="Gonzalez J."/>
            <person name="Henrissat B."/>
            <person name="Kuo A."/>
            <person name="Liang C."/>
            <person name="Lipzen A."/>
            <person name="Lutzoni F."/>
            <person name="Magnuson J."/>
            <person name="Mondo S."/>
            <person name="Nolan M."/>
            <person name="Ohm R."/>
            <person name="Pangilinan J."/>
            <person name="Park H.-J."/>
            <person name="Ramirez L."/>
            <person name="Alfaro M."/>
            <person name="Sun H."/>
            <person name="Tritt A."/>
            <person name="Yoshinaga Y."/>
            <person name="Zwiers L.-H."/>
            <person name="Turgeon B."/>
            <person name="Goodwin S."/>
            <person name="Spatafora J."/>
            <person name="Crous P."/>
            <person name="Grigoriev I."/>
        </authorList>
    </citation>
    <scope>NUCLEOTIDE SEQUENCE</scope>
    <source>
        <strain evidence="8">CBS 122367</strain>
    </source>
</reference>
<dbReference type="PANTHER" id="PTHR31468:SF8">
    <property type="entry name" value="1,3-BETA-GLUCANOSYLTRANSFERASE GAS2"/>
    <property type="match status" value="1"/>
</dbReference>
<sequence length="585" mass="63316">MPTFLPLLVLVLLLHQQLTFAILTISIKGSKFFTSDGDQFYIKGVVYSPDAQEYNSLTNGAQCAIDAQLIANLGANVVRVYGVDPTLNHDECMKAFEDRGIYVVLGMTTPVYTVNRANPEWTIDLRNALAQVIDAFQAYDNTLAFFAGNEFINDQATSKVGPYAKAVAADMKAYRDLMQYRTIPIGYSAADVAEIRSQQQDYFSCGPANTSVDFYAFNRYSWCGSSSMAESGYNVLYEEADGYDIPIFLSETGCHVGDADRDFEDQVAMLGREMNDRYSGNIIYEWAQHENKYGLVSYDNDAATGTPSMMGDYTRLKSQWATLDPTGVKASAYSPSLTNRACPTSTSGGWLVQKNADLPTLGTSGLTAPTGSRSTTRASATSTTGGSAGSSATGFSSSLNNNNPSQPSKTPVGAIAGGVLGGLVVLALILGLILFLLRHKRKARAALESQEDGTANRPAGDLIPVTDEEEKIQQNGFYGPGYHELHGQGTMAELDPARGHAAAMPAAEMASHRGPVEAGIAGESEEERGEREGAPVQSRSGEERTVEPSPYVQAQRNMEMEWLESEEARLRQRRELLIRQNGGGS</sequence>
<dbReference type="EC" id="2.4.1.-" evidence="5"/>
<dbReference type="GO" id="GO:0071970">
    <property type="term" value="P:fungal-type cell wall (1-&gt;3)-beta-D-glucan biosynthetic process"/>
    <property type="evidence" value="ECO:0007669"/>
    <property type="project" value="TreeGrafter"/>
</dbReference>
<dbReference type="OrthoDB" id="421038at2759"/>
<dbReference type="EMBL" id="MU005582">
    <property type="protein sequence ID" value="KAF2684002.1"/>
    <property type="molecule type" value="Genomic_DNA"/>
</dbReference>
<dbReference type="GO" id="GO:0016787">
    <property type="term" value="F:hydrolase activity"/>
    <property type="evidence" value="ECO:0007669"/>
    <property type="project" value="UniProtKB-KW"/>
</dbReference>
<keyword evidence="5" id="KW-0808">Transferase</keyword>
<dbReference type="GO" id="GO:0042124">
    <property type="term" value="F:1,3-beta-glucanosyltransferase activity"/>
    <property type="evidence" value="ECO:0007669"/>
    <property type="project" value="TreeGrafter"/>
</dbReference>
<gene>
    <name evidence="8" type="ORF">K458DRAFT_389228</name>
</gene>
<dbReference type="Pfam" id="PF03198">
    <property type="entry name" value="Glyco_hydro_72"/>
    <property type="match status" value="1"/>
</dbReference>
<feature type="region of interest" description="Disordered" evidence="6">
    <location>
        <begin position="361"/>
        <end position="409"/>
    </location>
</feature>
<dbReference type="Gene3D" id="3.20.20.80">
    <property type="entry name" value="Glycosidases"/>
    <property type="match status" value="1"/>
</dbReference>
<proteinExistence type="inferred from homology"/>
<keyword evidence="7" id="KW-0812">Transmembrane</keyword>
<dbReference type="AlphaFoldDB" id="A0A6G1J0H6"/>
<keyword evidence="3 5" id="KW-0732">Signal</keyword>
<feature type="transmembrane region" description="Helical" evidence="7">
    <location>
        <begin position="412"/>
        <end position="437"/>
    </location>
</feature>
<evidence type="ECO:0000256" key="7">
    <source>
        <dbReference type="SAM" id="Phobius"/>
    </source>
</evidence>
<comment type="function">
    <text evidence="5">Splits internally a 1,3-beta-glucan molecule and transfers the newly generated reducing end (the donor) to the non-reducing end of another 1,3-beta-glucan molecule (the acceptor) forming a 1,3-beta linkage, resulting in the elongation of 1,3-beta-glucan chains in the cell wall.</text>
</comment>
<evidence type="ECO:0000256" key="5">
    <source>
        <dbReference type="RuleBase" id="RU361209"/>
    </source>
</evidence>
<dbReference type="GO" id="GO:0098552">
    <property type="term" value="C:side of membrane"/>
    <property type="evidence" value="ECO:0007669"/>
    <property type="project" value="UniProtKB-KW"/>
</dbReference>
<dbReference type="Proteomes" id="UP000799291">
    <property type="component" value="Unassembled WGS sequence"/>
</dbReference>
<evidence type="ECO:0000256" key="4">
    <source>
        <dbReference type="ARBA" id="ARBA00023180"/>
    </source>
</evidence>
<keyword evidence="5" id="KW-0336">GPI-anchor</keyword>
<dbReference type="InterPro" id="IPR017853">
    <property type="entry name" value="GH"/>
</dbReference>